<proteinExistence type="predicted"/>
<reference evidence="2 3" key="1">
    <citation type="submission" date="2016-03" db="EMBL/GenBank/DDBJ databases">
        <title>Whole genome sequencing of Grifola frondosa 9006-11.</title>
        <authorList>
            <person name="Min B."/>
            <person name="Park H."/>
            <person name="Kim J.-G."/>
            <person name="Cho H."/>
            <person name="Oh Y.-L."/>
            <person name="Kong W.-S."/>
            <person name="Choi I.-G."/>
        </authorList>
    </citation>
    <scope>NUCLEOTIDE SEQUENCE [LARGE SCALE GENOMIC DNA]</scope>
    <source>
        <strain evidence="2 3">9006-11</strain>
    </source>
</reference>
<dbReference type="InterPro" id="IPR046347">
    <property type="entry name" value="bZIP_sf"/>
</dbReference>
<keyword evidence="3" id="KW-1185">Reference proteome</keyword>
<gene>
    <name evidence="2" type="ORF">A0H81_14195</name>
</gene>
<dbReference type="OrthoDB" id="674948at2759"/>
<dbReference type="STRING" id="5627.A0A1C7LMS9"/>
<dbReference type="AlphaFoldDB" id="A0A1C7LMS9"/>
<evidence type="ECO:0000313" key="3">
    <source>
        <dbReference type="Proteomes" id="UP000092993"/>
    </source>
</evidence>
<feature type="non-terminal residue" evidence="2">
    <location>
        <position position="1"/>
    </location>
</feature>
<feature type="region of interest" description="Disordered" evidence="1">
    <location>
        <begin position="256"/>
        <end position="275"/>
    </location>
</feature>
<name>A0A1C7LMS9_GRIFR</name>
<evidence type="ECO:0008006" key="4">
    <source>
        <dbReference type="Google" id="ProtNLM"/>
    </source>
</evidence>
<evidence type="ECO:0000313" key="2">
    <source>
        <dbReference type="EMBL" id="OBZ65878.1"/>
    </source>
</evidence>
<dbReference type="Gene3D" id="1.20.5.170">
    <property type="match status" value="1"/>
</dbReference>
<evidence type="ECO:0000256" key="1">
    <source>
        <dbReference type="SAM" id="MobiDB-lite"/>
    </source>
</evidence>
<feature type="compositionally biased region" description="Polar residues" evidence="1">
    <location>
        <begin position="256"/>
        <end position="266"/>
    </location>
</feature>
<organism evidence="2 3">
    <name type="scientific">Grifola frondosa</name>
    <name type="common">Maitake</name>
    <name type="synonym">Polyporus frondosus</name>
    <dbReference type="NCBI Taxonomy" id="5627"/>
    <lineage>
        <taxon>Eukaryota</taxon>
        <taxon>Fungi</taxon>
        <taxon>Dikarya</taxon>
        <taxon>Basidiomycota</taxon>
        <taxon>Agaricomycotina</taxon>
        <taxon>Agaricomycetes</taxon>
        <taxon>Polyporales</taxon>
        <taxon>Grifolaceae</taxon>
        <taxon>Grifola</taxon>
    </lineage>
</organism>
<protein>
    <recommendedName>
        <fullName evidence="4">BZIP domain-containing protein</fullName>
    </recommendedName>
</protein>
<comment type="caution">
    <text evidence="2">The sequence shown here is derived from an EMBL/GenBank/DDBJ whole genome shotgun (WGS) entry which is preliminary data.</text>
</comment>
<accession>A0A1C7LMS9</accession>
<dbReference type="SUPFAM" id="SSF57959">
    <property type="entry name" value="Leucine zipper domain"/>
    <property type="match status" value="1"/>
</dbReference>
<sequence>RRAPHFPPLRLHPWDQLYSPTIDPAFAYSFAGIPASPPLSVNSMSVASDSPIPAARMLKSTSRMSPDTAEPEQQQLCLPTHQVFDFPAAVPPQPEPSPSPECPSTALPADESHPRLSISINPSAIPAKRASSSTLPSTKKVRASGERITTKDFVPPDVSGLSKREARLVKNRAAAFLSRQRKREEFENMEMSPLPFFARTRSPADDYTPRYSRGFISGPCPLPSGTAASVQFSDTVILSRVAELEQENARLVALTQRGTQQQPAQSKTHDGGREEKLLSEVEKLRAQLAAIQLREQALSEELSHKAARTAPVKTEAVEAPLRTQVSHKSEKSGASLGLMVLLCALPTLLSMPTHSSLPTTFSFPLSGSSSLPPSSASAFDMHTFLPAEYDWAFNPSAGHSMELDVDDKRRITPSPVKRLEFVDVDTEALNLGLSALDISFDARPAEDGKIRVRIHPHDVERRAGMAERVPWWDRHDADGDVDDTGRDCLADGPAFPSLAQAPSQFDFDFDLGSEYGTGRRYRHERRRPLADGGACASRSRACPRLAARVASGRSRCADASVCVCAFIRAPVYLLATAIPRCEHSWLVRLWFRPTPSEK</sequence>
<feature type="compositionally biased region" description="Pro residues" evidence="1">
    <location>
        <begin position="89"/>
        <end position="101"/>
    </location>
</feature>
<dbReference type="Proteomes" id="UP000092993">
    <property type="component" value="Unassembled WGS sequence"/>
</dbReference>
<dbReference type="EMBL" id="LUGG01000038">
    <property type="protein sequence ID" value="OBZ65878.1"/>
    <property type="molecule type" value="Genomic_DNA"/>
</dbReference>
<dbReference type="GO" id="GO:0003700">
    <property type="term" value="F:DNA-binding transcription factor activity"/>
    <property type="evidence" value="ECO:0007669"/>
    <property type="project" value="InterPro"/>
</dbReference>
<feature type="region of interest" description="Disordered" evidence="1">
    <location>
        <begin position="88"/>
        <end position="116"/>
    </location>
</feature>